<feature type="signal peptide" evidence="1">
    <location>
        <begin position="1"/>
        <end position="20"/>
    </location>
</feature>
<organism evidence="2">
    <name type="scientific">Tanacetum cinerariifolium</name>
    <name type="common">Dalmatian daisy</name>
    <name type="synonym">Chrysanthemum cinerariifolium</name>
    <dbReference type="NCBI Taxonomy" id="118510"/>
    <lineage>
        <taxon>Eukaryota</taxon>
        <taxon>Viridiplantae</taxon>
        <taxon>Streptophyta</taxon>
        <taxon>Embryophyta</taxon>
        <taxon>Tracheophyta</taxon>
        <taxon>Spermatophyta</taxon>
        <taxon>Magnoliopsida</taxon>
        <taxon>eudicotyledons</taxon>
        <taxon>Gunneridae</taxon>
        <taxon>Pentapetalae</taxon>
        <taxon>asterids</taxon>
        <taxon>campanulids</taxon>
        <taxon>Asterales</taxon>
        <taxon>Asteraceae</taxon>
        <taxon>Asteroideae</taxon>
        <taxon>Anthemideae</taxon>
        <taxon>Anthemidinae</taxon>
        <taxon>Tanacetum</taxon>
    </lineage>
</organism>
<evidence type="ECO:0008006" key="3">
    <source>
        <dbReference type="Google" id="ProtNLM"/>
    </source>
</evidence>
<comment type="caution">
    <text evidence="2">The sequence shown here is derived from an EMBL/GenBank/DDBJ whole genome shotgun (WGS) entry which is preliminary data.</text>
</comment>
<accession>A0A6L2LZQ7</accession>
<feature type="chain" id="PRO_5026722284" description="Secreted protein" evidence="1">
    <location>
        <begin position="21"/>
        <end position="73"/>
    </location>
</feature>
<evidence type="ECO:0000313" key="2">
    <source>
        <dbReference type="EMBL" id="GEU65802.1"/>
    </source>
</evidence>
<keyword evidence="1" id="KW-0732">Signal</keyword>
<reference evidence="2" key="1">
    <citation type="journal article" date="2019" name="Sci. Rep.">
        <title>Draft genome of Tanacetum cinerariifolium, the natural source of mosquito coil.</title>
        <authorList>
            <person name="Yamashiro T."/>
            <person name="Shiraishi A."/>
            <person name="Satake H."/>
            <person name="Nakayama K."/>
        </authorList>
    </citation>
    <scope>NUCLEOTIDE SEQUENCE</scope>
</reference>
<dbReference type="EMBL" id="BKCJ010005269">
    <property type="protein sequence ID" value="GEU65802.1"/>
    <property type="molecule type" value="Genomic_DNA"/>
</dbReference>
<proteinExistence type="predicted"/>
<gene>
    <name evidence="2" type="ORF">Tci_037780</name>
</gene>
<protein>
    <recommendedName>
        <fullName evidence="3">Secreted protein</fullName>
    </recommendedName>
</protein>
<evidence type="ECO:0000256" key="1">
    <source>
        <dbReference type="SAM" id="SignalP"/>
    </source>
</evidence>
<name>A0A6L2LZQ7_TANCI</name>
<sequence length="73" mass="7798">MLRLAAAASHLVASVEACSADTPCDVDTGSPVTGPYEYPGTTEEHHLVVLVKTQVWVRKEHEVGLMVAVAPKQ</sequence>
<dbReference type="AlphaFoldDB" id="A0A6L2LZQ7"/>